<evidence type="ECO:0000256" key="1">
    <source>
        <dbReference type="SAM" id="MobiDB-lite"/>
    </source>
</evidence>
<dbReference type="AlphaFoldDB" id="A0A255ZTQ0"/>
<protein>
    <submittedName>
        <fullName evidence="2">Uncharacterized protein</fullName>
    </submittedName>
</protein>
<comment type="caution">
    <text evidence="2">The sequence shown here is derived from an EMBL/GenBank/DDBJ whole genome shotgun (WGS) entry which is preliminary data.</text>
</comment>
<sequence>MILFWARRQTSRRCAKVVHAVTCSAVSFWQNYSGNTQGQKVCRCTRSRGKAAQSKKLKAKKPKAKEAKKAKNGKIGKNGKKRKK</sequence>
<reference evidence="2 3" key="1">
    <citation type="submission" date="2017-07" db="EMBL/GenBank/DDBJ databases">
        <title>Flavobacterium cyanobacteriorum sp. nov., isolated from cyanobacterial aggregates in a eutrophic lake.</title>
        <authorList>
            <person name="Cai H."/>
        </authorList>
    </citation>
    <scope>NUCLEOTIDE SEQUENCE [LARGE SCALE GENOMIC DNA]</scope>
    <source>
        <strain evidence="2 3">TH167</strain>
    </source>
</reference>
<feature type="compositionally biased region" description="Basic residues" evidence="1">
    <location>
        <begin position="43"/>
        <end position="63"/>
    </location>
</feature>
<evidence type="ECO:0000313" key="3">
    <source>
        <dbReference type="Proteomes" id="UP000216035"/>
    </source>
</evidence>
<feature type="compositionally biased region" description="Basic residues" evidence="1">
    <location>
        <begin position="70"/>
        <end position="84"/>
    </location>
</feature>
<dbReference type="Proteomes" id="UP000216035">
    <property type="component" value="Unassembled WGS sequence"/>
</dbReference>
<gene>
    <name evidence="2" type="ORF">CHX27_07355</name>
</gene>
<feature type="region of interest" description="Disordered" evidence="1">
    <location>
        <begin position="43"/>
        <end position="84"/>
    </location>
</feature>
<accession>A0A255ZTQ0</accession>
<keyword evidence="3" id="KW-1185">Reference proteome</keyword>
<dbReference type="EMBL" id="NOXX01000189">
    <property type="protein sequence ID" value="OYQ44816.1"/>
    <property type="molecule type" value="Genomic_DNA"/>
</dbReference>
<proteinExistence type="predicted"/>
<evidence type="ECO:0000313" key="2">
    <source>
        <dbReference type="EMBL" id="OYQ44816.1"/>
    </source>
</evidence>
<organism evidence="2 3">
    <name type="scientific">Flavobacterium aurantiibacter</name>
    <dbReference type="NCBI Taxonomy" id="2023067"/>
    <lineage>
        <taxon>Bacteria</taxon>
        <taxon>Pseudomonadati</taxon>
        <taxon>Bacteroidota</taxon>
        <taxon>Flavobacteriia</taxon>
        <taxon>Flavobacteriales</taxon>
        <taxon>Flavobacteriaceae</taxon>
        <taxon>Flavobacterium</taxon>
    </lineage>
</organism>
<name>A0A255ZTQ0_9FLAO</name>